<reference evidence="10" key="1">
    <citation type="submission" date="2019-10" db="EMBL/GenBank/DDBJ databases">
        <authorList>
            <person name="Soares A.E.R."/>
            <person name="Aleixo A."/>
            <person name="Schneider P."/>
            <person name="Miyaki C.Y."/>
            <person name="Schneider M.P."/>
            <person name="Mello C."/>
            <person name="Vasconcelos A.T.R."/>
        </authorList>
    </citation>
    <scope>NUCLEOTIDE SEQUENCE</scope>
    <source>
        <tissue evidence="10">Muscle</tissue>
    </source>
</reference>
<keyword evidence="11" id="KW-1185">Reference proteome</keyword>
<dbReference type="InterPro" id="IPR011993">
    <property type="entry name" value="PH-like_dom_sf"/>
</dbReference>
<dbReference type="PANTHER" id="PTHR21399:SF0">
    <property type="entry name" value="METHYLOSOME SUBUNIT PICLN"/>
    <property type="match status" value="1"/>
</dbReference>
<comment type="caution">
    <text evidence="10">The sequence shown here is derived from an EMBL/GenBank/DDBJ whole genome shotgun (WGS) entry which is preliminary data.</text>
</comment>
<keyword evidence="5" id="KW-0963">Cytoplasm</keyword>
<evidence type="ECO:0000256" key="3">
    <source>
        <dbReference type="ARBA" id="ARBA00007054"/>
    </source>
</evidence>
<evidence type="ECO:0000256" key="2">
    <source>
        <dbReference type="ARBA" id="ARBA00004496"/>
    </source>
</evidence>
<proteinExistence type="inferred from homology"/>
<dbReference type="Proteomes" id="UP001145742">
    <property type="component" value="Unassembled WGS sequence"/>
</dbReference>
<keyword evidence="6" id="KW-0539">Nucleus</keyword>
<dbReference type="EMBL" id="WHWB01033685">
    <property type="protein sequence ID" value="KAJ7418198.1"/>
    <property type="molecule type" value="Genomic_DNA"/>
</dbReference>
<evidence type="ECO:0000256" key="6">
    <source>
        <dbReference type="ARBA" id="ARBA00023242"/>
    </source>
</evidence>
<gene>
    <name evidence="10" type="ORF">WISP_60230</name>
</gene>
<organism evidence="10 11">
    <name type="scientific">Willisornis vidua</name>
    <name type="common">Xingu scale-backed antbird</name>
    <dbReference type="NCBI Taxonomy" id="1566151"/>
    <lineage>
        <taxon>Eukaryota</taxon>
        <taxon>Metazoa</taxon>
        <taxon>Chordata</taxon>
        <taxon>Craniata</taxon>
        <taxon>Vertebrata</taxon>
        <taxon>Euteleostomi</taxon>
        <taxon>Archelosauria</taxon>
        <taxon>Archosauria</taxon>
        <taxon>Dinosauria</taxon>
        <taxon>Saurischia</taxon>
        <taxon>Theropoda</taxon>
        <taxon>Coelurosauria</taxon>
        <taxon>Aves</taxon>
        <taxon>Neognathae</taxon>
        <taxon>Neoaves</taxon>
        <taxon>Telluraves</taxon>
        <taxon>Australaves</taxon>
        <taxon>Passeriformes</taxon>
        <taxon>Thamnophilidae</taxon>
        <taxon>Willisornis</taxon>
    </lineage>
</organism>
<dbReference type="Gene3D" id="2.30.29.30">
    <property type="entry name" value="Pleckstrin-homology domain (PH domain)/Phosphotyrosine-binding domain (PTB)"/>
    <property type="match status" value="1"/>
</dbReference>
<comment type="similarity">
    <text evidence="3">Belongs to the pICln (TC 1.A.47) family.</text>
</comment>
<dbReference type="InterPro" id="IPR003521">
    <property type="entry name" value="ICln"/>
</dbReference>
<evidence type="ECO:0000256" key="7">
    <source>
        <dbReference type="ARBA" id="ARBA00033090"/>
    </source>
</evidence>
<name>A0ABQ9DDM1_9PASS</name>
<feature type="compositionally biased region" description="Acidic residues" evidence="9">
    <location>
        <begin position="107"/>
        <end position="121"/>
    </location>
</feature>
<sequence>MVEQGRGGAAIAMSFLKRFPPPADGVRHRQPDTEALLAGRSLGAGTLYIAESRLSWLENSGVGFSLDYPTISLHAVSRDLSAFPREHLYVMVNAKFEDETKEAPMAEGEEEEEDDDSDDDVEPIAEFRFVPNDKSALEAMFSAMCECQALHPDPEDEDSDNDYEGEEYDVEARELEQGDIPSFYTYEEGLSHLTAEGQATLERLEGMLAQSVSTQYNMAGVRTEDSIREFEGDMKLRGAVDTPERWDAIQRDLDKFEEWAHGRFNKAKCEVLHMDWRKSWHQYRPGNEGIESSPAKKELGVLVDQKLDMTQQCALTAQKTNLILGCIKSVMASRSSEGILPLCSAPVRPHCALGFSAQEGHGPTGVSPEEITIIERLEHLCCGNTLRELGLFRLEKRML</sequence>
<dbReference type="PRINTS" id="PR01348">
    <property type="entry name" value="ICLNCHANNEL"/>
</dbReference>
<protein>
    <recommendedName>
        <fullName evidence="4">Methylosome subunit pICln</fullName>
    </recommendedName>
    <alternativeName>
        <fullName evidence="7">Chloride conductance regulatory protein ICln</fullName>
    </alternativeName>
</protein>
<evidence type="ECO:0000256" key="1">
    <source>
        <dbReference type="ARBA" id="ARBA00004123"/>
    </source>
</evidence>
<feature type="region of interest" description="Disordered" evidence="9">
    <location>
        <begin position="100"/>
        <end position="121"/>
    </location>
</feature>
<evidence type="ECO:0000256" key="8">
    <source>
        <dbReference type="ARBA" id="ARBA00045890"/>
    </source>
</evidence>
<evidence type="ECO:0000313" key="10">
    <source>
        <dbReference type="EMBL" id="KAJ7418198.1"/>
    </source>
</evidence>
<dbReference type="Pfam" id="PF03517">
    <property type="entry name" value="Voldacs"/>
    <property type="match status" value="1"/>
</dbReference>
<dbReference type="PANTHER" id="PTHR21399">
    <property type="entry name" value="CHLORIDE CONDUCTANCE REGULATORY PROTEIN ICLN"/>
    <property type="match status" value="1"/>
</dbReference>
<dbReference type="InterPro" id="IPR039924">
    <property type="entry name" value="ICln/Lot5/Saf5"/>
</dbReference>
<comment type="subcellular location">
    <subcellularLocation>
        <location evidence="2">Cytoplasm</location>
    </subcellularLocation>
    <subcellularLocation>
        <location evidence="1">Nucleus</location>
    </subcellularLocation>
</comment>
<evidence type="ECO:0000256" key="5">
    <source>
        <dbReference type="ARBA" id="ARBA00022490"/>
    </source>
</evidence>
<comment type="function">
    <text evidence="8">Involved in both the assembly of spliceosomal snRNPs and the methylation of Sm proteins. Chaperone that regulates the assembly of spliceosomal U1, U2, U4 and U5 small nuclear ribonucleoproteins (snRNPs), the building blocks of the spliceosome, and thereby plays an important role in the splicing of cellular pre-mRNAs. Most spliceosomal snRNPs contain a common set of Sm proteins SNRPB, SNRPD1, SNRPD2, SNRPD3, SNRPE, SNRPF and SNRPG that assemble in a heptameric protein ring on the Sm site of the small nuclear RNA to form the core snRNP (Sm core). In the cytosol, the Sm proteins SNRPD1, SNRPD2, SNRPE, SNRPF and SNRPG are trapped in an inactive 6S pICln-Sm complex by the chaperone CLNS1A that controls the assembly of the core snRNP. Dissociation by the SMN complex of CLNS1A from the trapped Sm proteins and their transfer to an SMN-Sm complex triggers the assembly of core snRNPs and their transport to the nucleus.</text>
</comment>
<evidence type="ECO:0000256" key="9">
    <source>
        <dbReference type="SAM" id="MobiDB-lite"/>
    </source>
</evidence>
<evidence type="ECO:0000256" key="4">
    <source>
        <dbReference type="ARBA" id="ARBA00015653"/>
    </source>
</evidence>
<accession>A0ABQ9DDM1</accession>
<evidence type="ECO:0000313" key="11">
    <source>
        <dbReference type="Proteomes" id="UP001145742"/>
    </source>
</evidence>